<evidence type="ECO:0000313" key="10">
    <source>
        <dbReference type="Proteomes" id="UP000230066"/>
    </source>
</evidence>
<evidence type="ECO:0000256" key="4">
    <source>
        <dbReference type="ARBA" id="ARBA00022723"/>
    </source>
</evidence>
<keyword evidence="2 7" id="KW-0808">Transferase</keyword>
<dbReference type="InterPro" id="IPR043129">
    <property type="entry name" value="ATPase_NBD"/>
</dbReference>
<dbReference type="GO" id="GO:0005739">
    <property type="term" value="C:mitochondrion"/>
    <property type="evidence" value="ECO:0007669"/>
    <property type="project" value="UniProtKB-SubCell"/>
</dbReference>
<dbReference type="EMBL" id="JXXN02002076">
    <property type="protein sequence ID" value="THD23571.1"/>
    <property type="molecule type" value="Genomic_DNA"/>
</dbReference>
<dbReference type="PANTHER" id="PTHR11735:SF6">
    <property type="entry name" value="TRNA N6-ADENOSINE THREONYLCARBAMOYLTRANSFERASE, MITOCHONDRIAL"/>
    <property type="match status" value="1"/>
</dbReference>
<dbReference type="EC" id="2.3.1.234" evidence="1"/>
<protein>
    <recommendedName>
        <fullName evidence="1">N(6)-L-threonylcarbamoyladenine synthase</fullName>
        <ecNumber evidence="1">2.3.1.234</ecNumber>
    </recommendedName>
</protein>
<proteinExistence type="inferred from homology"/>
<dbReference type="CDD" id="cd24134">
    <property type="entry name" value="ASKHA_NBD_OSGEPL1_QRI7_euk"/>
    <property type="match status" value="1"/>
</dbReference>
<dbReference type="InterPro" id="IPR022450">
    <property type="entry name" value="TsaD"/>
</dbReference>
<keyword evidence="4 7" id="KW-0479">Metal-binding</keyword>
<dbReference type="HAMAP" id="MF_01445">
    <property type="entry name" value="TsaD"/>
    <property type="match status" value="1"/>
</dbReference>
<dbReference type="SUPFAM" id="SSF53067">
    <property type="entry name" value="Actin-like ATPase domain"/>
    <property type="match status" value="1"/>
</dbReference>
<dbReference type="AlphaFoldDB" id="A0A4E0RBK3"/>
<dbReference type="NCBIfam" id="TIGR00329">
    <property type="entry name" value="gcp_kae1"/>
    <property type="match status" value="1"/>
</dbReference>
<evidence type="ECO:0000256" key="5">
    <source>
        <dbReference type="ARBA" id="ARBA00023315"/>
    </source>
</evidence>
<dbReference type="Pfam" id="PF00814">
    <property type="entry name" value="TsaD"/>
    <property type="match status" value="1"/>
</dbReference>
<keyword evidence="7" id="KW-0496">Mitochondrion</keyword>
<dbReference type="Proteomes" id="UP000230066">
    <property type="component" value="Unassembled WGS sequence"/>
</dbReference>
<evidence type="ECO:0000256" key="6">
    <source>
        <dbReference type="ARBA" id="ARBA00048117"/>
    </source>
</evidence>
<dbReference type="PANTHER" id="PTHR11735">
    <property type="entry name" value="TRNA N6-ADENOSINE THREONYLCARBAMOYLTRANSFERASE"/>
    <property type="match status" value="1"/>
</dbReference>
<comment type="catalytic activity">
    <reaction evidence="6 7">
        <text>L-threonylcarbamoyladenylate + adenosine(37) in tRNA = N(6)-L-threonylcarbamoyladenosine(37) in tRNA + AMP + H(+)</text>
        <dbReference type="Rhea" id="RHEA:37059"/>
        <dbReference type="Rhea" id="RHEA-COMP:10162"/>
        <dbReference type="Rhea" id="RHEA-COMP:10163"/>
        <dbReference type="ChEBI" id="CHEBI:15378"/>
        <dbReference type="ChEBI" id="CHEBI:73682"/>
        <dbReference type="ChEBI" id="CHEBI:74411"/>
        <dbReference type="ChEBI" id="CHEBI:74418"/>
        <dbReference type="ChEBI" id="CHEBI:456215"/>
        <dbReference type="EC" id="2.3.1.234"/>
    </reaction>
</comment>
<sequence length="415" mass="44801">MNIFKSQLLRAISILNGIELLFSRNSRRCYILGLETSCDDTGASVISQDGIVVSEKVQSQTKFSVLFGGVLPAVARELHQRSITQLTESVMREAGLTWTNLDAVAVTVKPGMPLSLKVGVSYAKEIAQKYTLPIIPIHHMEAHALTAQLIDPGLQFPFLVLLLSGGHGLLALARGLEDFVLLGTALDASPGDVLDKIARRLKLNRIGDPRLNAVSGGRAIEILSAECSHSPLAFDLPCPRSQKRDSISGKRDSALLPRDLVANICAAVQLSITQLVCRRVQRAIELTAAHSNLSAWASLTPPTKLVVSGGVAANAFIRQGLTETAAMYGLPLVAPPPHLCTDNGVMVAWNGLLLFRAGSRIIRDPSKIDFEPRAPFGIDCRALVQEANLKIKPIRFKHWPPCLRSSAPLSDSSVQ</sequence>
<accession>A0A4E0RBK3</accession>
<evidence type="ECO:0000259" key="8">
    <source>
        <dbReference type="Pfam" id="PF00814"/>
    </source>
</evidence>
<dbReference type="InterPro" id="IPR000905">
    <property type="entry name" value="Gcp-like_dom"/>
</dbReference>
<dbReference type="PRINTS" id="PR00789">
    <property type="entry name" value="OSIALOPTASE"/>
</dbReference>
<keyword evidence="10" id="KW-1185">Reference proteome</keyword>
<dbReference type="InterPro" id="IPR017861">
    <property type="entry name" value="KAE1/TsaD"/>
</dbReference>
<dbReference type="GO" id="GO:0046872">
    <property type="term" value="F:metal ion binding"/>
    <property type="evidence" value="ECO:0007669"/>
    <property type="project" value="UniProtKB-KW"/>
</dbReference>
<evidence type="ECO:0000256" key="2">
    <source>
        <dbReference type="ARBA" id="ARBA00022679"/>
    </source>
</evidence>
<keyword evidence="5 7" id="KW-0012">Acyltransferase</keyword>
<name>A0A4E0RBK3_FASHE</name>
<comment type="cofactor">
    <cofactor evidence="7">
        <name>a divalent metal cation</name>
        <dbReference type="ChEBI" id="CHEBI:60240"/>
    </cofactor>
    <text evidence="7">Binds 1 divalent metal cation per subunit.</text>
</comment>
<gene>
    <name evidence="9" type="ORF">D915_005476</name>
</gene>
<comment type="caution">
    <text evidence="9">The sequence shown here is derived from an EMBL/GenBank/DDBJ whole genome shotgun (WGS) entry which is preliminary data.</text>
</comment>
<comment type="subunit">
    <text evidence="7">Homodimer.</text>
</comment>
<evidence type="ECO:0000256" key="1">
    <source>
        <dbReference type="ARBA" id="ARBA00012156"/>
    </source>
</evidence>
<dbReference type="GO" id="GO:0002949">
    <property type="term" value="P:tRNA threonylcarbamoyladenosine modification"/>
    <property type="evidence" value="ECO:0007669"/>
    <property type="project" value="UniProtKB-UniRule"/>
</dbReference>
<feature type="domain" description="Gcp-like" evidence="8">
    <location>
        <begin position="52"/>
        <end position="349"/>
    </location>
</feature>
<dbReference type="Gene3D" id="3.30.420.40">
    <property type="match status" value="2"/>
</dbReference>
<comment type="function">
    <text evidence="7">Required for the formation of a threonylcarbamoyl group on adenosine at position 37 (t(6)A37) in mitochondrial tRNAs that read codons beginning with adenine. Probably involved in the transfer of the threonylcarbamoyl moiety of threonylcarbamoyl-AMP (TC-AMP) to the N6 group of A37. Involved in mitochondrial genome maintenance.</text>
</comment>
<comment type="subcellular location">
    <subcellularLocation>
        <location evidence="7">Mitochondrion</location>
    </subcellularLocation>
</comment>
<reference evidence="9" key="1">
    <citation type="submission" date="2019-03" db="EMBL/GenBank/DDBJ databases">
        <title>Improved annotation for the trematode Fasciola hepatica.</title>
        <authorList>
            <person name="Choi Y.-J."/>
            <person name="Martin J."/>
            <person name="Mitreva M."/>
        </authorList>
    </citation>
    <scope>NUCLEOTIDE SEQUENCE [LARGE SCALE GENOMIC DNA]</scope>
</reference>
<comment type="similarity">
    <text evidence="7">Belongs to the KAE1 / TsaD family.</text>
</comment>
<dbReference type="GO" id="GO:0061711">
    <property type="term" value="F:tRNA N(6)-L-threonylcarbamoyladenine synthase activity"/>
    <property type="evidence" value="ECO:0007669"/>
    <property type="project" value="UniProtKB-EC"/>
</dbReference>
<evidence type="ECO:0000313" key="9">
    <source>
        <dbReference type="EMBL" id="THD23571.1"/>
    </source>
</evidence>
<keyword evidence="3 7" id="KW-0819">tRNA processing</keyword>
<organism evidence="9 10">
    <name type="scientific">Fasciola hepatica</name>
    <name type="common">Liver fluke</name>
    <dbReference type="NCBI Taxonomy" id="6192"/>
    <lineage>
        <taxon>Eukaryota</taxon>
        <taxon>Metazoa</taxon>
        <taxon>Spiralia</taxon>
        <taxon>Lophotrochozoa</taxon>
        <taxon>Platyhelminthes</taxon>
        <taxon>Trematoda</taxon>
        <taxon>Digenea</taxon>
        <taxon>Plagiorchiida</taxon>
        <taxon>Echinostomata</taxon>
        <taxon>Echinostomatoidea</taxon>
        <taxon>Fasciolidae</taxon>
        <taxon>Fasciola</taxon>
    </lineage>
</organism>
<evidence type="ECO:0000256" key="3">
    <source>
        <dbReference type="ARBA" id="ARBA00022694"/>
    </source>
</evidence>
<evidence type="ECO:0000256" key="7">
    <source>
        <dbReference type="HAMAP-Rule" id="MF_03179"/>
    </source>
</evidence>